<sequence>MAPASLSGFAVGYVDADGRERRDGLVEAAAVVFESVPPVRSFPVYRGQRNNTGLWWSATTGGHVGFESWLERDHLRPLWPTRTCRPASRRTPR</sequence>
<comment type="caution">
    <text evidence="1">The sequence shown here is derived from an EMBL/GenBank/DDBJ whole genome shotgun (WGS) entry which is preliminary data.</text>
</comment>
<protein>
    <submittedName>
        <fullName evidence="1">Uncharacterized protein</fullName>
    </submittedName>
</protein>
<name>A0ABU0RT97_9ACTN</name>
<dbReference type="Proteomes" id="UP001223072">
    <property type="component" value="Unassembled WGS sequence"/>
</dbReference>
<evidence type="ECO:0000313" key="2">
    <source>
        <dbReference type="Proteomes" id="UP001223072"/>
    </source>
</evidence>
<evidence type="ECO:0000313" key="1">
    <source>
        <dbReference type="EMBL" id="MDQ0935224.1"/>
    </source>
</evidence>
<reference evidence="1 2" key="1">
    <citation type="submission" date="2023-07" db="EMBL/GenBank/DDBJ databases">
        <title>Comparative genomics of wheat-associated soil bacteria to identify genetic determinants of phenazine resistance.</title>
        <authorList>
            <person name="Mouncey N."/>
        </authorList>
    </citation>
    <scope>NUCLEOTIDE SEQUENCE [LARGE SCALE GENOMIC DNA]</scope>
    <source>
        <strain evidence="1 2">W2I16</strain>
    </source>
</reference>
<keyword evidence="2" id="KW-1185">Reference proteome</keyword>
<accession>A0ABU0RT97</accession>
<organism evidence="1 2">
    <name type="scientific">Streptomyces turgidiscabies</name>
    <dbReference type="NCBI Taxonomy" id="85558"/>
    <lineage>
        <taxon>Bacteria</taxon>
        <taxon>Bacillati</taxon>
        <taxon>Actinomycetota</taxon>
        <taxon>Actinomycetes</taxon>
        <taxon>Kitasatosporales</taxon>
        <taxon>Streptomycetaceae</taxon>
        <taxon>Streptomyces</taxon>
    </lineage>
</organism>
<dbReference type="EMBL" id="JAUSZS010000006">
    <property type="protein sequence ID" value="MDQ0935224.1"/>
    <property type="molecule type" value="Genomic_DNA"/>
</dbReference>
<gene>
    <name evidence="1" type="ORF">QFZ49_005195</name>
</gene>
<proteinExistence type="predicted"/>